<dbReference type="InterPro" id="IPR001789">
    <property type="entry name" value="Sig_transdc_resp-reg_receiver"/>
</dbReference>
<evidence type="ECO:0000256" key="4">
    <source>
        <dbReference type="PROSITE-ProRule" id="PRU00169"/>
    </source>
</evidence>
<dbReference type="FunFam" id="3.30.70.270:FF:000001">
    <property type="entry name" value="Diguanylate cyclase domain protein"/>
    <property type="match status" value="1"/>
</dbReference>
<evidence type="ECO:0000313" key="8">
    <source>
        <dbReference type="Proteomes" id="UP000294656"/>
    </source>
</evidence>
<dbReference type="GO" id="GO:0043709">
    <property type="term" value="P:cell adhesion involved in single-species biofilm formation"/>
    <property type="evidence" value="ECO:0007669"/>
    <property type="project" value="TreeGrafter"/>
</dbReference>
<dbReference type="AlphaFoldDB" id="A0A4R6MB68"/>
<dbReference type="InterPro" id="IPR043128">
    <property type="entry name" value="Rev_trsase/Diguanyl_cyclase"/>
</dbReference>
<evidence type="ECO:0000259" key="5">
    <source>
        <dbReference type="PROSITE" id="PS50110"/>
    </source>
</evidence>
<evidence type="ECO:0000259" key="6">
    <source>
        <dbReference type="PROSITE" id="PS50887"/>
    </source>
</evidence>
<keyword evidence="4" id="KW-0597">Phosphoprotein</keyword>
<dbReference type="OrthoDB" id="9812260at2"/>
<dbReference type="Pfam" id="PF00072">
    <property type="entry name" value="Response_reg"/>
    <property type="match status" value="1"/>
</dbReference>
<dbReference type="Pfam" id="PF00990">
    <property type="entry name" value="GGDEF"/>
    <property type="match status" value="1"/>
</dbReference>
<dbReference type="SMART" id="SM00267">
    <property type="entry name" value="GGDEF"/>
    <property type="match status" value="1"/>
</dbReference>
<dbReference type="SUPFAM" id="SSF52172">
    <property type="entry name" value="CheY-like"/>
    <property type="match status" value="1"/>
</dbReference>
<dbReference type="GO" id="GO:1902201">
    <property type="term" value="P:negative regulation of bacterial-type flagellum-dependent cell motility"/>
    <property type="evidence" value="ECO:0007669"/>
    <property type="project" value="TreeGrafter"/>
</dbReference>
<dbReference type="Gene3D" id="3.40.50.2300">
    <property type="match status" value="1"/>
</dbReference>
<evidence type="ECO:0000256" key="2">
    <source>
        <dbReference type="ARBA" id="ARBA00012528"/>
    </source>
</evidence>
<dbReference type="SMART" id="SM00448">
    <property type="entry name" value="REC"/>
    <property type="match status" value="1"/>
</dbReference>
<feature type="domain" description="GGDEF" evidence="6">
    <location>
        <begin position="166"/>
        <end position="303"/>
    </location>
</feature>
<dbReference type="InterPro" id="IPR029787">
    <property type="entry name" value="Nucleotide_cyclase"/>
</dbReference>
<evidence type="ECO:0000256" key="1">
    <source>
        <dbReference type="ARBA" id="ARBA00001946"/>
    </source>
</evidence>
<comment type="catalytic activity">
    <reaction evidence="3">
        <text>2 GTP = 3',3'-c-di-GMP + 2 diphosphate</text>
        <dbReference type="Rhea" id="RHEA:24898"/>
        <dbReference type="ChEBI" id="CHEBI:33019"/>
        <dbReference type="ChEBI" id="CHEBI:37565"/>
        <dbReference type="ChEBI" id="CHEBI:58805"/>
        <dbReference type="EC" id="2.7.7.65"/>
    </reaction>
</comment>
<dbReference type="RefSeq" id="WP_133504051.1">
    <property type="nucleotide sequence ID" value="NZ_SNXC01000012.1"/>
</dbReference>
<sequence>MISKERPTVLIVDDEKSNLRILSDILREDVSVILAKDGRQAIAKARQMKPDLMLLDVVMPGMDGFSVISELKRLPETSSIPVIFVSALSDVDSEANGLRLGACDYIHKPFHADIVKARVQLHLKLLQQRSMLERLSNIDPLTSVANRRKFDESLKVTWEQSQEQKFPFALVMIDVDYFKQYNDTFGHAAGDAVLEKVAAAIESCIDPEDDLVARYGGEEFVLVLTKKDEECTQRLTKACWNAVKELNIPHLREDSIEHITVSMGGVYCSPDSTSEPLEALGEADQLLYKAKQNGRNCILWGVGQNSSTNNPLCV</sequence>
<dbReference type="CDD" id="cd01949">
    <property type="entry name" value="GGDEF"/>
    <property type="match status" value="1"/>
</dbReference>
<evidence type="ECO:0000256" key="3">
    <source>
        <dbReference type="ARBA" id="ARBA00034247"/>
    </source>
</evidence>
<dbReference type="PANTHER" id="PTHR45138">
    <property type="entry name" value="REGULATORY COMPONENTS OF SENSORY TRANSDUCTION SYSTEM"/>
    <property type="match status" value="1"/>
</dbReference>
<dbReference type="Proteomes" id="UP000294656">
    <property type="component" value="Unassembled WGS sequence"/>
</dbReference>
<organism evidence="7 8">
    <name type="scientific">Marinomonas balearica</name>
    <dbReference type="NCBI Taxonomy" id="491947"/>
    <lineage>
        <taxon>Bacteria</taxon>
        <taxon>Pseudomonadati</taxon>
        <taxon>Pseudomonadota</taxon>
        <taxon>Gammaproteobacteria</taxon>
        <taxon>Oceanospirillales</taxon>
        <taxon>Oceanospirillaceae</taxon>
        <taxon>Marinomonas</taxon>
    </lineage>
</organism>
<comment type="cofactor">
    <cofactor evidence="1">
        <name>Mg(2+)</name>
        <dbReference type="ChEBI" id="CHEBI:18420"/>
    </cofactor>
</comment>
<protein>
    <recommendedName>
        <fullName evidence="2">diguanylate cyclase</fullName>
        <ecNumber evidence="2">2.7.7.65</ecNumber>
    </recommendedName>
</protein>
<keyword evidence="8" id="KW-1185">Reference proteome</keyword>
<dbReference type="PROSITE" id="PS50887">
    <property type="entry name" value="GGDEF"/>
    <property type="match status" value="1"/>
</dbReference>
<name>A0A4R6MB68_9GAMM</name>
<gene>
    <name evidence="7" type="ORF">DFP79_2300</name>
</gene>
<dbReference type="SUPFAM" id="SSF55073">
    <property type="entry name" value="Nucleotide cyclase"/>
    <property type="match status" value="1"/>
</dbReference>
<feature type="modified residue" description="4-aspartylphosphate" evidence="4">
    <location>
        <position position="56"/>
    </location>
</feature>
<reference evidence="7 8" key="1">
    <citation type="submission" date="2019-03" db="EMBL/GenBank/DDBJ databases">
        <title>Genomic Encyclopedia of Type Strains, Phase III (KMG-III): the genomes of soil and plant-associated and newly described type strains.</title>
        <authorList>
            <person name="Whitman W."/>
        </authorList>
    </citation>
    <scope>NUCLEOTIDE SEQUENCE [LARGE SCALE GENOMIC DNA]</scope>
    <source>
        <strain evidence="7 8">CECT 7378</strain>
    </source>
</reference>
<dbReference type="InterPro" id="IPR000160">
    <property type="entry name" value="GGDEF_dom"/>
</dbReference>
<dbReference type="PROSITE" id="PS50110">
    <property type="entry name" value="RESPONSE_REGULATORY"/>
    <property type="match status" value="1"/>
</dbReference>
<dbReference type="InterPro" id="IPR011006">
    <property type="entry name" value="CheY-like_superfamily"/>
</dbReference>
<dbReference type="InterPro" id="IPR050469">
    <property type="entry name" value="Diguanylate_Cyclase"/>
</dbReference>
<evidence type="ECO:0000313" key="7">
    <source>
        <dbReference type="EMBL" id="TDO97479.1"/>
    </source>
</evidence>
<comment type="caution">
    <text evidence="7">The sequence shown here is derived from an EMBL/GenBank/DDBJ whole genome shotgun (WGS) entry which is preliminary data.</text>
</comment>
<dbReference type="PANTHER" id="PTHR45138:SF9">
    <property type="entry name" value="DIGUANYLATE CYCLASE DGCM-RELATED"/>
    <property type="match status" value="1"/>
</dbReference>
<dbReference type="Gene3D" id="3.30.70.270">
    <property type="match status" value="1"/>
</dbReference>
<dbReference type="GO" id="GO:0005886">
    <property type="term" value="C:plasma membrane"/>
    <property type="evidence" value="ECO:0007669"/>
    <property type="project" value="TreeGrafter"/>
</dbReference>
<proteinExistence type="predicted"/>
<dbReference type="NCBIfam" id="TIGR00254">
    <property type="entry name" value="GGDEF"/>
    <property type="match status" value="1"/>
</dbReference>
<dbReference type="EMBL" id="SNXC01000012">
    <property type="protein sequence ID" value="TDO97479.1"/>
    <property type="molecule type" value="Genomic_DNA"/>
</dbReference>
<dbReference type="EC" id="2.7.7.65" evidence="2"/>
<dbReference type="GO" id="GO:0000160">
    <property type="term" value="P:phosphorelay signal transduction system"/>
    <property type="evidence" value="ECO:0007669"/>
    <property type="project" value="InterPro"/>
</dbReference>
<accession>A0A4R6MB68</accession>
<feature type="domain" description="Response regulatory" evidence="5">
    <location>
        <begin position="8"/>
        <end position="123"/>
    </location>
</feature>
<dbReference type="GO" id="GO:0052621">
    <property type="term" value="F:diguanylate cyclase activity"/>
    <property type="evidence" value="ECO:0007669"/>
    <property type="project" value="UniProtKB-EC"/>
</dbReference>